<dbReference type="SUPFAM" id="SSF81901">
    <property type="entry name" value="HCP-like"/>
    <property type="match status" value="1"/>
</dbReference>
<feature type="non-terminal residue" evidence="1">
    <location>
        <position position="1"/>
    </location>
</feature>
<evidence type="ECO:0000313" key="1">
    <source>
        <dbReference type="EMBL" id="KKK80105.1"/>
    </source>
</evidence>
<dbReference type="EMBL" id="LAZR01053732">
    <property type="protein sequence ID" value="KKK80105.1"/>
    <property type="molecule type" value="Genomic_DNA"/>
</dbReference>
<dbReference type="InterPro" id="IPR011990">
    <property type="entry name" value="TPR-like_helical_dom_sf"/>
</dbReference>
<reference evidence="1" key="1">
    <citation type="journal article" date="2015" name="Nature">
        <title>Complex archaea that bridge the gap between prokaryotes and eukaryotes.</title>
        <authorList>
            <person name="Spang A."/>
            <person name="Saw J.H."/>
            <person name="Jorgensen S.L."/>
            <person name="Zaremba-Niedzwiedzka K."/>
            <person name="Martijn J."/>
            <person name="Lind A.E."/>
            <person name="van Eijk R."/>
            <person name="Schleper C."/>
            <person name="Guy L."/>
            <person name="Ettema T.J."/>
        </authorList>
    </citation>
    <scope>NUCLEOTIDE SEQUENCE</scope>
</reference>
<protein>
    <submittedName>
        <fullName evidence="1">Uncharacterized protein</fullName>
    </submittedName>
</protein>
<accession>A0A0F8Z1Z3</accession>
<sequence>DKEIVKIPSVNEESEYRKGVEAFNNDELEKAAEHVLDYLSNCVSCVYKDNARFIAAEIYIKQENEEKTMIFLDKLIDFGNLEYKMKAGRIKADLNYEADKFEDALEGYKTLLLYDGNNVEVLKNTGDIYYMFKDYENALANYELGMENGLAADEVYFRMALMYDSAGKLKDLEKAYRYYRFITEMSPEFKHYQEAKQRVQFMEKNFFNYE</sequence>
<dbReference type="Gene3D" id="1.25.40.10">
    <property type="entry name" value="Tetratricopeptide repeat domain"/>
    <property type="match status" value="2"/>
</dbReference>
<proteinExistence type="predicted"/>
<comment type="caution">
    <text evidence="1">The sequence shown here is derived from an EMBL/GenBank/DDBJ whole genome shotgun (WGS) entry which is preliminary data.</text>
</comment>
<dbReference type="AlphaFoldDB" id="A0A0F8Z1Z3"/>
<gene>
    <name evidence="1" type="ORF">LCGC14_2826810</name>
</gene>
<name>A0A0F8Z1Z3_9ZZZZ</name>
<organism evidence="1">
    <name type="scientific">marine sediment metagenome</name>
    <dbReference type="NCBI Taxonomy" id="412755"/>
    <lineage>
        <taxon>unclassified sequences</taxon>
        <taxon>metagenomes</taxon>
        <taxon>ecological metagenomes</taxon>
    </lineage>
</organism>